<keyword evidence="1" id="KW-0677">Repeat</keyword>
<dbReference type="CDD" id="cd22157">
    <property type="entry name" value="F-box_AtFBW1-like"/>
    <property type="match status" value="1"/>
</dbReference>
<evidence type="ECO:0000313" key="5">
    <source>
        <dbReference type="EMBL" id="TYH02202.1"/>
    </source>
</evidence>
<dbReference type="Pfam" id="PF13812">
    <property type="entry name" value="PPR_3"/>
    <property type="match status" value="1"/>
</dbReference>
<proteinExistence type="predicted"/>
<evidence type="ECO:0000256" key="2">
    <source>
        <dbReference type="PROSITE-ProRule" id="PRU00708"/>
    </source>
</evidence>
<dbReference type="GO" id="GO:0003723">
    <property type="term" value="F:RNA binding"/>
    <property type="evidence" value="ECO:0007669"/>
    <property type="project" value="InterPro"/>
</dbReference>
<dbReference type="GO" id="GO:0009451">
    <property type="term" value="P:RNA modification"/>
    <property type="evidence" value="ECO:0007669"/>
    <property type="project" value="InterPro"/>
</dbReference>
<dbReference type="InterPro" id="IPR011990">
    <property type="entry name" value="TPR-like_helical_dom_sf"/>
</dbReference>
<evidence type="ECO:0000313" key="6">
    <source>
        <dbReference type="Proteomes" id="UP000323506"/>
    </source>
</evidence>
<dbReference type="Gene3D" id="1.25.40.10">
    <property type="entry name" value="Tetratricopeptide repeat domain"/>
    <property type="match status" value="3"/>
</dbReference>
<feature type="repeat" description="PPR" evidence="2">
    <location>
        <begin position="804"/>
        <end position="838"/>
    </location>
</feature>
<dbReference type="NCBIfam" id="TIGR00756">
    <property type="entry name" value="PPR"/>
    <property type="match status" value="3"/>
</dbReference>
<keyword evidence="6" id="KW-1185">Reference proteome</keyword>
<evidence type="ECO:0000256" key="1">
    <source>
        <dbReference type="ARBA" id="ARBA00022737"/>
    </source>
</evidence>
<dbReference type="PROSITE" id="PS51375">
    <property type="entry name" value="PPR"/>
    <property type="match status" value="4"/>
</dbReference>
<dbReference type="AlphaFoldDB" id="A0A5D2F9R0"/>
<dbReference type="InterPro" id="IPR001810">
    <property type="entry name" value="F-box_dom"/>
</dbReference>
<dbReference type="FunFam" id="1.25.40.10:FF:000196">
    <property type="entry name" value="Pentatricopeptide repeat-containing protein At4g14850"/>
    <property type="match status" value="1"/>
</dbReference>
<dbReference type="EMBL" id="CM017696">
    <property type="protein sequence ID" value="TYH02202.1"/>
    <property type="molecule type" value="Genomic_DNA"/>
</dbReference>
<dbReference type="InterPro" id="IPR046960">
    <property type="entry name" value="PPR_At4g14850-like_plant"/>
</dbReference>
<feature type="domain" description="F-box protein At3g26010-like beta-propeller" evidence="4">
    <location>
        <begin position="109"/>
        <end position="308"/>
    </location>
</feature>
<dbReference type="NCBIfam" id="TIGR01640">
    <property type="entry name" value="F_box_assoc_1"/>
    <property type="match status" value="1"/>
</dbReference>
<feature type="domain" description="F-box" evidence="3">
    <location>
        <begin position="30"/>
        <end position="59"/>
    </location>
</feature>
<reference evidence="5 6" key="1">
    <citation type="submission" date="2019-06" db="EMBL/GenBank/DDBJ databases">
        <title>WGS assembly of Gossypium darwinii.</title>
        <authorList>
            <person name="Chen Z.J."/>
            <person name="Sreedasyam A."/>
            <person name="Ando A."/>
            <person name="Song Q."/>
            <person name="De L."/>
            <person name="Hulse-Kemp A."/>
            <person name="Ding M."/>
            <person name="Ye W."/>
            <person name="Kirkbride R."/>
            <person name="Jenkins J."/>
            <person name="Plott C."/>
            <person name="Lovell J."/>
            <person name="Lin Y.-M."/>
            <person name="Vaughn R."/>
            <person name="Liu B."/>
            <person name="Li W."/>
            <person name="Simpson S."/>
            <person name="Scheffler B."/>
            <person name="Saski C."/>
            <person name="Grover C."/>
            <person name="Hu G."/>
            <person name="Conover J."/>
            <person name="Carlson J."/>
            <person name="Shu S."/>
            <person name="Boston L."/>
            <person name="Williams M."/>
            <person name="Peterson D."/>
            <person name="Mcgee K."/>
            <person name="Jones D."/>
            <person name="Wendel J."/>
            <person name="Stelly D."/>
            <person name="Grimwood J."/>
            <person name="Schmutz J."/>
        </authorList>
    </citation>
    <scope>NUCLEOTIDE SEQUENCE [LARGE SCALE GENOMIC DNA]</scope>
    <source>
        <strain evidence="5">1808015.09</strain>
    </source>
</reference>
<dbReference type="InterPro" id="IPR046848">
    <property type="entry name" value="E_motif"/>
</dbReference>
<dbReference type="Pfam" id="PF00646">
    <property type="entry name" value="F-box"/>
    <property type="match status" value="1"/>
</dbReference>
<protein>
    <submittedName>
        <fullName evidence="5">Uncharacterized protein</fullName>
    </submittedName>
</protein>
<dbReference type="InterPro" id="IPR056592">
    <property type="entry name" value="Beta-prop_At3g26010-like"/>
</dbReference>
<accession>A0A5D2F9R0</accession>
<gene>
    <name evidence="5" type="ORF">ES288_A09G120200v1</name>
</gene>
<feature type="repeat" description="PPR" evidence="2">
    <location>
        <begin position="572"/>
        <end position="606"/>
    </location>
</feature>
<evidence type="ECO:0000259" key="4">
    <source>
        <dbReference type="Pfam" id="PF24750"/>
    </source>
</evidence>
<name>A0A5D2F9R0_GOSDA</name>
<dbReference type="InterPro" id="IPR002885">
    <property type="entry name" value="PPR_rpt"/>
</dbReference>
<dbReference type="PANTHER" id="PTHR47926:SF349">
    <property type="entry name" value="(WILD MALAYSIAN BANANA) HYPOTHETICAL PROTEIN"/>
    <property type="match status" value="1"/>
</dbReference>
<evidence type="ECO:0000259" key="3">
    <source>
        <dbReference type="Pfam" id="PF00646"/>
    </source>
</evidence>
<dbReference type="Pfam" id="PF13041">
    <property type="entry name" value="PPR_2"/>
    <property type="match status" value="2"/>
</dbReference>
<dbReference type="Pfam" id="PF24750">
    <property type="entry name" value="b-prop_At3g26010-like"/>
    <property type="match status" value="1"/>
</dbReference>
<dbReference type="InterPro" id="IPR036047">
    <property type="entry name" value="F-box-like_dom_sf"/>
</dbReference>
<dbReference type="Proteomes" id="UP000323506">
    <property type="component" value="Chromosome A09"/>
</dbReference>
<dbReference type="SUPFAM" id="SSF81383">
    <property type="entry name" value="F-box domain"/>
    <property type="match status" value="1"/>
</dbReference>
<dbReference type="PANTHER" id="PTHR47926">
    <property type="entry name" value="PENTATRICOPEPTIDE REPEAT-CONTAINING PROTEIN"/>
    <property type="match status" value="1"/>
</dbReference>
<sequence length="1004" mass="114309">MNMNFTQAKCSRPLLEMGNVGEQNSDIPFDVLSRLPTKYMPRLKCVCKAWNRLISDPIFMKVQSRKKEPVSGFFCQQRFRLGNEDITTVTYIPVGKQEAKLFQTVFDFLPEHVVLLASCNGLVCGRSCFPRIDPSLYICNPLNHEWMRLTWDEPNREDTFALAFDPCRDLLGTSTKFKLIRVKQIETESKALCFSFDIYSSDTKAWKKSEEICKCNSNLYKNKGFYVEGVLHWLTDGDEMLTFRVENELSWLVSVPLPAIEFRSIPEACIGDSDGRLHYVLVSQYGLQVWFLEDYFESKWSLKLSKTLEEMEEQHMMFLYNLRERVTQRLAVDMEPWVDLLAFKDGYLLMRVSRNIMLYNIVTNRMHLLCSLSTFGTHSTFCTKKLFVCLRCLVSNKCYHLSINKQMHRLAVFQSARPLFYSTIANSYTHFSTSEENFCTKFLTSCAQTSNLLHGKVIHAKFIKGLFPNSLYLQNHILNMYSKCGDLISGHKLFDEMPQRNVVSWSAMLSGFTQHGFFNQALSLFIYMLRDGTSNPNEFTFVSVLQACSLHENLDLAYQVYAMVLRLGFESNVFLVNAFLTALMRHGKKEEALEVFDKCSNKDIVTWNVMLSGYLENSCLDLPKFWVQMNHEGLKPDCFTFASVLTGLASVGHLNMGLQVHGQLVKSGHGTEICVQNSVVDMYIKNQRLFDGLKAFNEMGEKDVCSWTQIAAGWLEYGEPTKALEAIAEMRMMGVIPNKFTLATAFNACANLSFLEEGKKAHGLRIKLGVDIDVCVDNALIDMYAKCGSMDGAWGVFKVMDDRSIVSWTTMIMGCAQNGQAREALKIFNEMIMKGIKPNYITFVCVLYACSQGMFTDEAWKYFSSMTIDHGISPGEDHYIYMVHLLGRAGHIKEAEELILSMPFQPSASVWQTLLNACQVHGDIETGKRAAEHAINLDRKDPASYVLLSNMFAGFNNWDDVGKLRELMETRDVKKVPGTSWIKLEKDCSVTSGPKFSSMGSKIS</sequence>
<organism evidence="5 6">
    <name type="scientific">Gossypium darwinii</name>
    <name type="common">Darwin's cotton</name>
    <name type="synonym">Gossypium barbadense var. darwinii</name>
    <dbReference type="NCBI Taxonomy" id="34276"/>
    <lineage>
        <taxon>Eukaryota</taxon>
        <taxon>Viridiplantae</taxon>
        <taxon>Streptophyta</taxon>
        <taxon>Embryophyta</taxon>
        <taxon>Tracheophyta</taxon>
        <taxon>Spermatophyta</taxon>
        <taxon>Magnoliopsida</taxon>
        <taxon>eudicotyledons</taxon>
        <taxon>Gunneridae</taxon>
        <taxon>Pentapetalae</taxon>
        <taxon>rosids</taxon>
        <taxon>malvids</taxon>
        <taxon>Malvales</taxon>
        <taxon>Malvaceae</taxon>
        <taxon>Malvoideae</taxon>
        <taxon>Gossypium</taxon>
    </lineage>
</organism>
<dbReference type="InterPro" id="IPR017451">
    <property type="entry name" value="F-box-assoc_interact_dom"/>
</dbReference>
<feature type="repeat" description="PPR" evidence="2">
    <location>
        <begin position="501"/>
        <end position="535"/>
    </location>
</feature>
<dbReference type="Pfam" id="PF01535">
    <property type="entry name" value="PPR"/>
    <property type="match status" value="2"/>
</dbReference>
<dbReference type="FunFam" id="1.25.40.10:FF:001681">
    <property type="entry name" value="Pentatricopeptide repeat-containing protein At4g33170 family"/>
    <property type="match status" value="1"/>
</dbReference>
<feature type="repeat" description="PPR" evidence="2">
    <location>
        <begin position="703"/>
        <end position="737"/>
    </location>
</feature>
<dbReference type="Pfam" id="PF20431">
    <property type="entry name" value="E_motif"/>
    <property type="match status" value="1"/>
</dbReference>